<dbReference type="InterPro" id="IPR053138">
    <property type="entry name" value="N-alpha-Ac-DABA_deacetylase"/>
</dbReference>
<dbReference type="Gene3D" id="3.40.630.10">
    <property type="entry name" value="Zn peptidases"/>
    <property type="match status" value="1"/>
</dbReference>
<evidence type="ECO:0000256" key="2">
    <source>
        <dbReference type="ARBA" id="ARBA00022723"/>
    </source>
</evidence>
<comment type="cofactor">
    <cofactor evidence="1">
        <name>Zn(2+)</name>
        <dbReference type="ChEBI" id="CHEBI:29105"/>
    </cofactor>
</comment>
<dbReference type="Proteomes" id="UP000460221">
    <property type="component" value="Unassembled WGS sequence"/>
</dbReference>
<feature type="compositionally biased region" description="Basic and acidic residues" evidence="5">
    <location>
        <begin position="1"/>
        <end position="13"/>
    </location>
</feature>
<evidence type="ECO:0000256" key="1">
    <source>
        <dbReference type="ARBA" id="ARBA00001947"/>
    </source>
</evidence>
<dbReference type="SUPFAM" id="SSF53187">
    <property type="entry name" value="Zn-dependent exopeptidases"/>
    <property type="match status" value="1"/>
</dbReference>
<feature type="domain" description="Succinylglutamate desuccinylase/Aspartoacylase catalytic" evidence="6">
    <location>
        <begin position="150"/>
        <end position="340"/>
    </location>
</feature>
<dbReference type="AlphaFoldDB" id="A0A7K1FQ66"/>
<protein>
    <recommendedName>
        <fullName evidence="6">Succinylglutamate desuccinylase/Aspartoacylase catalytic domain-containing protein</fullName>
    </recommendedName>
</protein>
<reference evidence="7 8" key="1">
    <citation type="submission" date="2019-11" db="EMBL/GenBank/DDBJ databases">
        <authorList>
            <person name="Jiang L.-Q."/>
        </authorList>
    </citation>
    <scope>NUCLEOTIDE SEQUENCE [LARGE SCALE GENOMIC DNA]</scope>
    <source>
        <strain evidence="7 8">YIM 132087</strain>
    </source>
</reference>
<keyword evidence="3" id="KW-0378">Hydrolase</keyword>
<evidence type="ECO:0000256" key="4">
    <source>
        <dbReference type="ARBA" id="ARBA00022833"/>
    </source>
</evidence>
<evidence type="ECO:0000313" key="8">
    <source>
        <dbReference type="Proteomes" id="UP000460221"/>
    </source>
</evidence>
<name>A0A7K1FQ66_9ACTN</name>
<accession>A0A7K1FQ66</accession>
<dbReference type="PANTHER" id="PTHR37326">
    <property type="entry name" value="BLL3975 PROTEIN"/>
    <property type="match status" value="1"/>
</dbReference>
<evidence type="ECO:0000256" key="5">
    <source>
        <dbReference type="SAM" id="MobiDB-lite"/>
    </source>
</evidence>
<keyword evidence="4" id="KW-0862">Zinc</keyword>
<comment type="caution">
    <text evidence="7">The sequence shown here is derived from an EMBL/GenBank/DDBJ whole genome shotgun (WGS) entry which is preliminary data.</text>
</comment>
<dbReference type="GO" id="GO:0016788">
    <property type="term" value="F:hydrolase activity, acting on ester bonds"/>
    <property type="evidence" value="ECO:0007669"/>
    <property type="project" value="InterPro"/>
</dbReference>
<organism evidence="7 8">
    <name type="scientific">Nakamurella alba</name>
    <dbReference type="NCBI Taxonomy" id="2665158"/>
    <lineage>
        <taxon>Bacteria</taxon>
        <taxon>Bacillati</taxon>
        <taxon>Actinomycetota</taxon>
        <taxon>Actinomycetes</taxon>
        <taxon>Nakamurellales</taxon>
        <taxon>Nakamurellaceae</taxon>
        <taxon>Nakamurella</taxon>
    </lineage>
</organism>
<gene>
    <name evidence="7" type="ORF">GIS00_20280</name>
</gene>
<feature type="region of interest" description="Disordered" evidence="5">
    <location>
        <begin position="1"/>
        <end position="60"/>
    </location>
</feature>
<evidence type="ECO:0000256" key="3">
    <source>
        <dbReference type="ARBA" id="ARBA00022801"/>
    </source>
</evidence>
<dbReference type="Pfam" id="PF24827">
    <property type="entry name" value="AstE_AspA_cat"/>
    <property type="match status" value="1"/>
</dbReference>
<dbReference type="PANTHER" id="PTHR37326:SF1">
    <property type="entry name" value="BLL3975 PROTEIN"/>
    <property type="match status" value="1"/>
</dbReference>
<evidence type="ECO:0000259" key="6">
    <source>
        <dbReference type="Pfam" id="PF24827"/>
    </source>
</evidence>
<dbReference type="InterPro" id="IPR055438">
    <property type="entry name" value="AstE_AspA_cat"/>
</dbReference>
<sequence length="436" mass="45677">MDRPGPERVGPADRHRRCLQPHRLLERGDRRAVPRGRRQLGRGDPGGVVLQDPGDRGRGPAVHQHLRRALLLRALGGLEGLLLAGRLDQLPARPHQGDQGVTGTLVASFDTLGLACDPGTAVKARVPIGTLHEGTPVTLPVHVLHGAHPGPVACLTASVHGDERTGVFILAEVLGAIDPAELRGTIVAFPVVNPLAWMSDARVAPLDASGTNMNRAFPGRPDGSISDRLADAVQTGGIARADYCVDFHDGGCDCHARFTIVHDSTDADLVAGNRFLAAAYGNGMPVVLTPPVATTGMGGMITRAANTLGTPAICVELGGHGPVDPAVVAEGARGLRRVLVARGNLPGDPPEPEVLQELGDPYWLRAEDGGIWRPSVDVDAVVEAGDEIGTVADVFGDVLAVVRADVRCTVVSLRRSATLMTGDWICYIAPTPAGDR</sequence>
<keyword evidence="2" id="KW-0479">Metal-binding</keyword>
<dbReference type="GO" id="GO:0046872">
    <property type="term" value="F:metal ion binding"/>
    <property type="evidence" value="ECO:0007669"/>
    <property type="project" value="UniProtKB-KW"/>
</dbReference>
<proteinExistence type="predicted"/>
<keyword evidence="8" id="KW-1185">Reference proteome</keyword>
<evidence type="ECO:0000313" key="7">
    <source>
        <dbReference type="EMBL" id="MTD16281.1"/>
    </source>
</evidence>
<dbReference type="EMBL" id="WLYK01000009">
    <property type="protein sequence ID" value="MTD16281.1"/>
    <property type="molecule type" value="Genomic_DNA"/>
</dbReference>
<feature type="compositionally biased region" description="Basic and acidic residues" evidence="5">
    <location>
        <begin position="23"/>
        <end position="32"/>
    </location>
</feature>